<evidence type="ECO:0008006" key="4">
    <source>
        <dbReference type="Google" id="ProtNLM"/>
    </source>
</evidence>
<evidence type="ECO:0000313" key="2">
    <source>
        <dbReference type="EMBL" id="KMU77933.1"/>
    </source>
</evidence>
<dbReference type="OrthoDB" id="106784at2759"/>
<accession>A0A0J8R2L7</accession>
<feature type="compositionally biased region" description="Polar residues" evidence="1">
    <location>
        <begin position="227"/>
        <end position="248"/>
    </location>
</feature>
<protein>
    <recommendedName>
        <fullName evidence="4">RING-type domain-containing protein</fullName>
    </recommendedName>
</protein>
<sequence>MAALEPSSGLLDIASSLTQDEIPFKLRCAICNKLALNAFRLPCCDQAICESCQGSLPENCPVWGPPAAGCRSMQTKQSTKNNLKGPFFEQRRRKEKGSGPVTKPAAGAPLRPRRKQELPLRHPAPAVEPLEPNGVGDEGAPDQSANPLPADTISQNEKPEPAPATSPTINATIADNEPSPTEQEPTETHVEPTNGIVNEESTSLEVPSQAPADQSSAAEDDGGAMQDPSQASQPVDNSMVMGTSNPNGFQPMGWQGPADFNQMMPPFMANGMQPTGMMPFPNQMGEPPWHAWDGNGSDGCIAGNVYGLRNEHEWHEW</sequence>
<evidence type="ECO:0000313" key="3">
    <source>
        <dbReference type="Proteomes" id="UP000054559"/>
    </source>
</evidence>
<dbReference type="EMBL" id="DS268157">
    <property type="protein sequence ID" value="KMU77933.1"/>
    <property type="molecule type" value="Genomic_DNA"/>
</dbReference>
<dbReference type="STRING" id="454286.A0A0J8R2L7"/>
<dbReference type="Proteomes" id="UP000054559">
    <property type="component" value="Unassembled WGS sequence"/>
</dbReference>
<evidence type="ECO:0000256" key="1">
    <source>
        <dbReference type="SAM" id="MobiDB-lite"/>
    </source>
</evidence>
<reference evidence="3" key="1">
    <citation type="journal article" date="2010" name="Genome Res.">
        <title>Population genomic sequencing of Coccidioides fungi reveals recent hybridization and transposon control.</title>
        <authorList>
            <person name="Neafsey D.E."/>
            <person name="Barker B.M."/>
            <person name="Sharpton T.J."/>
            <person name="Stajich J.E."/>
            <person name="Park D.J."/>
            <person name="Whiston E."/>
            <person name="Hung C.-Y."/>
            <person name="McMahan C."/>
            <person name="White J."/>
            <person name="Sykes S."/>
            <person name="Heiman D."/>
            <person name="Young S."/>
            <person name="Zeng Q."/>
            <person name="Abouelleil A."/>
            <person name="Aftuck L."/>
            <person name="Bessette D."/>
            <person name="Brown A."/>
            <person name="FitzGerald M."/>
            <person name="Lui A."/>
            <person name="Macdonald J.P."/>
            <person name="Priest M."/>
            <person name="Orbach M.J."/>
            <person name="Galgiani J.N."/>
            <person name="Kirkland T.N."/>
            <person name="Cole G.T."/>
            <person name="Birren B.W."/>
            <person name="Henn M.R."/>
            <person name="Taylor J.W."/>
            <person name="Rounsley S.D."/>
        </authorList>
    </citation>
    <scope>NUCLEOTIDE SEQUENCE [LARGE SCALE GENOMIC DNA]</scope>
    <source>
        <strain evidence="3">RMSCC 3703</strain>
    </source>
</reference>
<organism evidence="2 3">
    <name type="scientific">Coccidioides immitis RMSCC 3703</name>
    <dbReference type="NCBI Taxonomy" id="454286"/>
    <lineage>
        <taxon>Eukaryota</taxon>
        <taxon>Fungi</taxon>
        <taxon>Dikarya</taxon>
        <taxon>Ascomycota</taxon>
        <taxon>Pezizomycotina</taxon>
        <taxon>Eurotiomycetes</taxon>
        <taxon>Eurotiomycetidae</taxon>
        <taxon>Onygenales</taxon>
        <taxon>Onygenaceae</taxon>
        <taxon>Coccidioides</taxon>
    </lineage>
</organism>
<feature type="region of interest" description="Disordered" evidence="1">
    <location>
        <begin position="70"/>
        <end position="248"/>
    </location>
</feature>
<feature type="compositionally biased region" description="Polar residues" evidence="1">
    <location>
        <begin position="195"/>
        <end position="206"/>
    </location>
</feature>
<gene>
    <name evidence="2" type="ORF">CISG_06776</name>
</gene>
<feature type="compositionally biased region" description="Low complexity" evidence="1">
    <location>
        <begin position="207"/>
        <end position="217"/>
    </location>
</feature>
<dbReference type="AlphaFoldDB" id="A0A0J8R2L7"/>
<proteinExistence type="predicted"/>
<name>A0A0J8R2L7_COCIT</name>
<feature type="compositionally biased region" description="Polar residues" evidence="1">
    <location>
        <begin position="72"/>
        <end position="82"/>
    </location>
</feature>